<dbReference type="RefSeq" id="WP_290281593.1">
    <property type="nucleotide sequence ID" value="NZ_JAUFQI010000001.1"/>
</dbReference>
<protein>
    <submittedName>
        <fullName evidence="1">Uncharacterized protein</fullName>
    </submittedName>
</protein>
<evidence type="ECO:0000313" key="1">
    <source>
        <dbReference type="EMBL" id="MFC3702099.1"/>
    </source>
</evidence>
<name>A0ABV7WUT8_9GAMM</name>
<dbReference type="EMBL" id="JBHRYN010000012">
    <property type="protein sequence ID" value="MFC3702099.1"/>
    <property type="molecule type" value="Genomic_DNA"/>
</dbReference>
<organism evidence="1 2">
    <name type="scientific">Reinekea marina</name>
    <dbReference type="NCBI Taxonomy" id="1310421"/>
    <lineage>
        <taxon>Bacteria</taxon>
        <taxon>Pseudomonadati</taxon>
        <taxon>Pseudomonadota</taxon>
        <taxon>Gammaproteobacteria</taxon>
        <taxon>Oceanospirillales</taxon>
        <taxon>Saccharospirillaceae</taxon>
        <taxon>Reinekea</taxon>
    </lineage>
</organism>
<comment type="caution">
    <text evidence="1">The sequence shown here is derived from an EMBL/GenBank/DDBJ whole genome shotgun (WGS) entry which is preliminary data.</text>
</comment>
<proteinExistence type="predicted"/>
<accession>A0ABV7WUT8</accession>
<reference evidence="2" key="1">
    <citation type="journal article" date="2019" name="Int. J. Syst. Evol. Microbiol.">
        <title>The Global Catalogue of Microorganisms (GCM) 10K type strain sequencing project: providing services to taxonomists for standard genome sequencing and annotation.</title>
        <authorList>
            <consortium name="The Broad Institute Genomics Platform"/>
            <consortium name="The Broad Institute Genome Sequencing Center for Infectious Disease"/>
            <person name="Wu L."/>
            <person name="Ma J."/>
        </authorList>
    </citation>
    <scope>NUCLEOTIDE SEQUENCE [LARGE SCALE GENOMIC DNA]</scope>
    <source>
        <strain evidence="2">CECT 8288</strain>
    </source>
</reference>
<dbReference type="Proteomes" id="UP001595710">
    <property type="component" value="Unassembled WGS sequence"/>
</dbReference>
<evidence type="ECO:0000313" key="2">
    <source>
        <dbReference type="Proteomes" id="UP001595710"/>
    </source>
</evidence>
<sequence>MYGQLLAQNLYQAGNKETKVSSHLKGLQAKLYFHSDYQNSTLRVSGVDSQNNYGFSYNAFGVVSSQYQNDDDDDKNEGYSASSIHTRTNNLVPYQYTVNTVKASAGLTTWTRVGTTQQ</sequence>
<gene>
    <name evidence="1" type="ORF">ACFOND_10635</name>
</gene>
<keyword evidence="2" id="KW-1185">Reference proteome</keyword>